<dbReference type="InterPro" id="IPR050625">
    <property type="entry name" value="ParA/MinD_ATPase"/>
</dbReference>
<sequence length="676" mass="70320">MSSDTVPRWPRIDAIVREDGSGEVTIDGTFHPIAAGSLEEARVEVLRRVTENAVQIGRPVRASATGPEGLWNLIVHPDGTVVPEEEEVAAQTPQAPPVAAPPVAAQPEQRPEPVREQRPEPLTDPLTGPGTIPAPAFEGVPVADLAPGGNHAGEQPAGPEAAGVEASGAEQADPIDTDTVRRAPRPADQADATDPGSPADQAAAPDQGAPDAATPDQGTSAGGTVPVHSHGKGTDGAGTNGAETNGVGAHGRNGYGTSGYGTDSYGGGDQDVAEWVRDSAAQDLPGSAPAEAPGDLPASGPAGPASQAPVDAVPTAGYPGPAGYTSSDGYTGPDDYSGQAGYAGYPGPDDGSAPPSGPTRAVEGEAPRSRREARQSFLTHQQDEDPATQGFRGFLTRMGLRVGPSESERAERADERAVSQHWPGPRTISMVNGKGGAGKTPSTVLLAAVFAQFGGAGVVTWDNNQTRGTLGWRTEQGPHESTLLDLLPQTDRLLGPSAQAADLARYVHHQTRDRFDVLRSKPIAMANEQRIEPQDVDAIHSVLSKYYRMILIDSGNDESDPMWQRMIDLTDQLVVATTTRDDHAEAGALLLEALGTRDGRSAYLAQQAVVVVSQADPKESSGELEQVADGYRSLAREVVTIPFDPAMVDGHLRYGALRPETRRAWLAAGAAVAGGL</sequence>
<evidence type="ECO:0000256" key="1">
    <source>
        <dbReference type="SAM" id="MobiDB-lite"/>
    </source>
</evidence>
<dbReference type="GO" id="GO:0051782">
    <property type="term" value="P:negative regulation of cell division"/>
    <property type="evidence" value="ECO:0007669"/>
    <property type="project" value="TreeGrafter"/>
</dbReference>
<dbReference type="PANTHER" id="PTHR43384:SF14">
    <property type="entry name" value="ESX-1 SECRETION-ASSOCIATED PROTEIN ESPI"/>
    <property type="match status" value="1"/>
</dbReference>
<keyword evidence="2" id="KW-0966">Cell projection</keyword>
<feature type="compositionally biased region" description="Basic and acidic residues" evidence="1">
    <location>
        <begin position="362"/>
        <end position="374"/>
    </location>
</feature>
<dbReference type="InterPro" id="IPR027417">
    <property type="entry name" value="P-loop_NTPase"/>
</dbReference>
<feature type="region of interest" description="Disordered" evidence="1">
    <location>
        <begin position="84"/>
        <end position="255"/>
    </location>
</feature>
<dbReference type="Gene3D" id="3.40.50.300">
    <property type="entry name" value="P-loop containing nucleotide triphosphate hydrolases"/>
    <property type="match status" value="1"/>
</dbReference>
<feature type="compositionally biased region" description="Low complexity" evidence="1">
    <location>
        <begin position="292"/>
        <end position="309"/>
    </location>
</feature>
<dbReference type="SUPFAM" id="SSF52540">
    <property type="entry name" value="P-loop containing nucleoside triphosphate hydrolases"/>
    <property type="match status" value="1"/>
</dbReference>
<dbReference type="GO" id="GO:0009898">
    <property type="term" value="C:cytoplasmic side of plasma membrane"/>
    <property type="evidence" value="ECO:0007669"/>
    <property type="project" value="TreeGrafter"/>
</dbReference>
<evidence type="ECO:0000313" key="3">
    <source>
        <dbReference type="Proteomes" id="UP000540568"/>
    </source>
</evidence>
<feature type="compositionally biased region" description="Low complexity" evidence="1">
    <location>
        <begin position="186"/>
        <end position="217"/>
    </location>
</feature>
<organism evidence="2 3">
    <name type="scientific">Promicromonospora sukumoe</name>
    <dbReference type="NCBI Taxonomy" id="88382"/>
    <lineage>
        <taxon>Bacteria</taxon>
        <taxon>Bacillati</taxon>
        <taxon>Actinomycetota</taxon>
        <taxon>Actinomycetes</taxon>
        <taxon>Micrococcales</taxon>
        <taxon>Promicromonosporaceae</taxon>
        <taxon>Promicromonospora</taxon>
    </lineage>
</organism>
<feature type="region of interest" description="Disordered" evidence="1">
    <location>
        <begin position="283"/>
        <end position="389"/>
    </location>
</feature>
<feature type="compositionally biased region" description="Low complexity" evidence="1">
    <location>
        <begin position="343"/>
        <end position="354"/>
    </location>
</feature>
<name>A0A7W3PD85_9MICO</name>
<keyword evidence="3" id="KW-1185">Reference proteome</keyword>
<feature type="compositionally biased region" description="Basic and acidic residues" evidence="1">
    <location>
        <begin position="406"/>
        <end position="418"/>
    </location>
</feature>
<dbReference type="PANTHER" id="PTHR43384">
    <property type="entry name" value="SEPTUM SITE-DETERMINING PROTEIN MIND HOMOLOG, CHLOROPLASTIC-RELATED"/>
    <property type="match status" value="1"/>
</dbReference>
<reference evidence="2 3" key="1">
    <citation type="submission" date="2020-07" db="EMBL/GenBank/DDBJ databases">
        <title>Sequencing the genomes of 1000 actinobacteria strains.</title>
        <authorList>
            <person name="Klenk H.-P."/>
        </authorList>
    </citation>
    <scope>NUCLEOTIDE SEQUENCE [LARGE SCALE GENOMIC DNA]</scope>
    <source>
        <strain evidence="2 3">DSM 44121</strain>
    </source>
</reference>
<evidence type="ECO:0000313" key="2">
    <source>
        <dbReference type="EMBL" id="MBA8807461.1"/>
    </source>
</evidence>
<feature type="region of interest" description="Disordered" evidence="1">
    <location>
        <begin position="405"/>
        <end position="427"/>
    </location>
</feature>
<dbReference type="AlphaFoldDB" id="A0A7W3PD85"/>
<proteinExistence type="predicted"/>
<feature type="compositionally biased region" description="Basic and acidic residues" evidence="1">
    <location>
        <begin position="109"/>
        <end position="121"/>
    </location>
</feature>
<protein>
    <submittedName>
        <fullName evidence="2">MinD-like ATPase involved in chromosome partitioning or flagellar assembly</fullName>
    </submittedName>
</protein>
<dbReference type="GO" id="GO:0016887">
    <property type="term" value="F:ATP hydrolysis activity"/>
    <property type="evidence" value="ECO:0007669"/>
    <property type="project" value="TreeGrafter"/>
</dbReference>
<dbReference type="GO" id="GO:0005829">
    <property type="term" value="C:cytosol"/>
    <property type="evidence" value="ECO:0007669"/>
    <property type="project" value="TreeGrafter"/>
</dbReference>
<dbReference type="Proteomes" id="UP000540568">
    <property type="component" value="Unassembled WGS sequence"/>
</dbReference>
<accession>A0A7W3PD85</accession>
<comment type="caution">
    <text evidence="2">The sequence shown here is derived from an EMBL/GenBank/DDBJ whole genome shotgun (WGS) entry which is preliminary data.</text>
</comment>
<gene>
    <name evidence="2" type="ORF">FHX71_001403</name>
</gene>
<dbReference type="RefSeq" id="WP_246402285.1">
    <property type="nucleotide sequence ID" value="NZ_BAAATF010000007.1"/>
</dbReference>
<feature type="compositionally biased region" description="Low complexity" evidence="1">
    <location>
        <begin position="152"/>
        <end position="172"/>
    </location>
</feature>
<dbReference type="GO" id="GO:0005524">
    <property type="term" value="F:ATP binding"/>
    <property type="evidence" value="ECO:0007669"/>
    <property type="project" value="TreeGrafter"/>
</dbReference>
<dbReference type="EMBL" id="JACGWV010000001">
    <property type="protein sequence ID" value="MBA8807461.1"/>
    <property type="molecule type" value="Genomic_DNA"/>
</dbReference>
<keyword evidence="2" id="KW-0969">Cilium</keyword>
<keyword evidence="2" id="KW-0282">Flagellum</keyword>